<sequence length="188" mass="21357">MEEEKAGCLSRAGCYRFMVSSAFRRWRVGSLDGRWPPSALWYLWLSDVEQPDRWPRRSGLCQLLPLWAHVWLADPRLWVTYCRDFAVLGSMVCEIVDSCRCCRTTTAPETAAGDGRDITPDDCSEVLRSLFSLINLVKSTRFIVSVGRSLNEYQFKSPGNVCPKQPFIAEPMVAHVAWVEDIPPKALL</sequence>
<evidence type="ECO:0000313" key="1">
    <source>
        <dbReference type="EnsemblMetazoa" id="GAUT028589-PA"/>
    </source>
</evidence>
<dbReference type="VEuPathDB" id="VectorBase:GAUT028589"/>
<proteinExistence type="predicted"/>
<keyword evidence="2" id="KW-1185">Reference proteome</keyword>
<evidence type="ECO:0000313" key="2">
    <source>
        <dbReference type="Proteomes" id="UP000078200"/>
    </source>
</evidence>
<reference evidence="1" key="1">
    <citation type="submission" date="2020-05" db="UniProtKB">
        <authorList>
            <consortium name="EnsemblMetazoa"/>
        </authorList>
    </citation>
    <scope>IDENTIFICATION</scope>
    <source>
        <strain evidence="1">TTRI</strain>
    </source>
</reference>
<organism evidence="1 2">
    <name type="scientific">Glossina austeni</name>
    <name type="common">Savannah tsetse fly</name>
    <dbReference type="NCBI Taxonomy" id="7395"/>
    <lineage>
        <taxon>Eukaryota</taxon>
        <taxon>Metazoa</taxon>
        <taxon>Ecdysozoa</taxon>
        <taxon>Arthropoda</taxon>
        <taxon>Hexapoda</taxon>
        <taxon>Insecta</taxon>
        <taxon>Pterygota</taxon>
        <taxon>Neoptera</taxon>
        <taxon>Endopterygota</taxon>
        <taxon>Diptera</taxon>
        <taxon>Brachycera</taxon>
        <taxon>Muscomorpha</taxon>
        <taxon>Hippoboscoidea</taxon>
        <taxon>Glossinidae</taxon>
        <taxon>Glossina</taxon>
    </lineage>
</organism>
<dbReference type="AlphaFoldDB" id="A0A1A9V7S7"/>
<dbReference type="Proteomes" id="UP000078200">
    <property type="component" value="Unassembled WGS sequence"/>
</dbReference>
<protein>
    <submittedName>
        <fullName evidence="1">Uncharacterized protein</fullName>
    </submittedName>
</protein>
<name>A0A1A9V7S7_GLOAU</name>
<accession>A0A1A9V7S7</accession>
<dbReference type="EnsemblMetazoa" id="GAUT028589-RA">
    <property type="protein sequence ID" value="GAUT028589-PA"/>
    <property type="gene ID" value="GAUT028589"/>
</dbReference>